<dbReference type="GO" id="GO:0004300">
    <property type="term" value="F:enoyl-CoA hydratase activity"/>
    <property type="evidence" value="ECO:0007669"/>
    <property type="project" value="TreeGrafter"/>
</dbReference>
<dbReference type="PANTHER" id="PTHR43612:SF3">
    <property type="entry name" value="TRIFUNCTIONAL ENZYME SUBUNIT ALPHA, MITOCHONDRIAL"/>
    <property type="match status" value="1"/>
</dbReference>
<dbReference type="EMBL" id="HBUF01658394">
    <property type="protein sequence ID" value="CAG6788188.1"/>
    <property type="molecule type" value="Transcribed_RNA"/>
</dbReference>
<dbReference type="EMBL" id="HBUF01658393">
    <property type="protein sequence ID" value="CAG6788187.1"/>
    <property type="molecule type" value="Transcribed_RNA"/>
</dbReference>
<dbReference type="GO" id="GO:0016507">
    <property type="term" value="C:mitochondrial fatty acid beta-oxidation multienzyme complex"/>
    <property type="evidence" value="ECO:0007669"/>
    <property type="project" value="TreeGrafter"/>
</dbReference>
<proteinExistence type="predicted"/>
<reference evidence="1" key="1">
    <citation type="submission" date="2021-05" db="EMBL/GenBank/DDBJ databases">
        <authorList>
            <person name="Alioto T."/>
            <person name="Alioto T."/>
            <person name="Gomez Garrido J."/>
        </authorList>
    </citation>
    <scope>NUCLEOTIDE SEQUENCE</scope>
</reference>
<evidence type="ECO:0000313" key="1">
    <source>
        <dbReference type="EMBL" id="CAG6788188.1"/>
    </source>
</evidence>
<sequence length="119" mass="12970">MEVVRTGIEKGPVAGDEAEAEGFSQLAMTPQSKGLMGLFRAQTECKKNRFGKTQSPVKTVAGLGAGLMGAGQAVTIVAQYKSDEYNKFESNKNETRSGLKKLKHSKVIKINKIFIFFIL</sequence>
<dbReference type="AlphaFoldDB" id="A0A8D9FET4"/>
<organism evidence="1">
    <name type="scientific">Cacopsylla melanoneura</name>
    <dbReference type="NCBI Taxonomy" id="428564"/>
    <lineage>
        <taxon>Eukaryota</taxon>
        <taxon>Metazoa</taxon>
        <taxon>Ecdysozoa</taxon>
        <taxon>Arthropoda</taxon>
        <taxon>Hexapoda</taxon>
        <taxon>Insecta</taxon>
        <taxon>Pterygota</taxon>
        <taxon>Neoptera</taxon>
        <taxon>Paraneoptera</taxon>
        <taxon>Hemiptera</taxon>
        <taxon>Sternorrhyncha</taxon>
        <taxon>Psylloidea</taxon>
        <taxon>Psyllidae</taxon>
        <taxon>Psyllinae</taxon>
        <taxon>Cacopsylla</taxon>
    </lineage>
</organism>
<accession>A0A8D9FET4</accession>
<dbReference type="PANTHER" id="PTHR43612">
    <property type="entry name" value="TRIFUNCTIONAL ENZYME SUBUNIT ALPHA"/>
    <property type="match status" value="1"/>
</dbReference>
<protein>
    <submittedName>
        <fullName evidence="1">Trifunctional enzyme subunit alpha, mitochondrial</fullName>
    </submittedName>
</protein>
<dbReference type="GO" id="GO:0016509">
    <property type="term" value="F:long-chain (3S)-3-hydroxyacyl-CoA dehydrogenase (NAD+) activity"/>
    <property type="evidence" value="ECO:0007669"/>
    <property type="project" value="TreeGrafter"/>
</dbReference>
<name>A0A8D9FET4_9HEMI</name>
<dbReference type="Gene3D" id="3.90.226.10">
    <property type="entry name" value="2-enoyl-CoA Hydratase, Chain A, domain 1"/>
    <property type="match status" value="1"/>
</dbReference>
<dbReference type="GO" id="GO:0006635">
    <property type="term" value="P:fatty acid beta-oxidation"/>
    <property type="evidence" value="ECO:0007669"/>
    <property type="project" value="TreeGrafter"/>
</dbReference>
<dbReference type="InterPro" id="IPR050136">
    <property type="entry name" value="FA_oxidation_alpha_subunit"/>
</dbReference>